<evidence type="ECO:0000313" key="3">
    <source>
        <dbReference type="Proteomes" id="UP000224902"/>
    </source>
</evidence>
<feature type="transmembrane region" description="Helical" evidence="1">
    <location>
        <begin position="12"/>
        <end position="33"/>
    </location>
</feature>
<keyword evidence="1" id="KW-0812">Transmembrane</keyword>
<keyword evidence="1" id="KW-0472">Membrane</keyword>
<keyword evidence="1" id="KW-1133">Transmembrane helix</keyword>
<reference evidence="3" key="1">
    <citation type="submission" date="2016-08" db="EMBL/GenBank/DDBJ databases">
        <authorList>
            <person name="Seilhamer J.J."/>
        </authorList>
    </citation>
    <scope>NUCLEOTIDE SEQUENCE [LARGE SCALE GENOMIC DNA]</scope>
</reference>
<organism evidence="2 3">
    <name type="scientific">Rhodococcus phage Weasels2</name>
    <dbReference type="NCBI Taxonomy" id="1897437"/>
    <lineage>
        <taxon>Viruses</taxon>
        <taxon>Duplodnaviria</taxon>
        <taxon>Heunggongvirae</taxon>
        <taxon>Uroviricota</taxon>
        <taxon>Caudoviricetes</taxon>
        <taxon>Weaselvirus</taxon>
        <taxon>Weaselvirus weasel</taxon>
    </lineage>
</organism>
<evidence type="ECO:0000313" key="2">
    <source>
        <dbReference type="EMBL" id="AOZ63755.1"/>
    </source>
</evidence>
<sequence>MAESQSSGIGLGGLLGVTFIVLKLTGVIAWSWLWVLAPFWIPIAIVLVVLVGLGLIAGVAKIAGVDKL</sequence>
<proteinExistence type="predicted"/>
<dbReference type="EMBL" id="KX774321">
    <property type="protein sequence ID" value="AOZ63755.1"/>
    <property type="molecule type" value="Genomic_DNA"/>
</dbReference>
<evidence type="ECO:0000256" key="1">
    <source>
        <dbReference type="SAM" id="Phobius"/>
    </source>
</evidence>
<gene>
    <name evidence="2" type="ORF">SEA_WEASELS2_176</name>
</gene>
<accession>A0A1I9SAE9</accession>
<dbReference type="Proteomes" id="UP000224902">
    <property type="component" value="Segment"/>
</dbReference>
<protein>
    <submittedName>
        <fullName evidence="2">Uncharacterized protein</fullName>
    </submittedName>
</protein>
<keyword evidence="3" id="KW-1185">Reference proteome</keyword>
<feature type="transmembrane region" description="Helical" evidence="1">
    <location>
        <begin position="39"/>
        <end position="60"/>
    </location>
</feature>
<name>A0A1I9SAE9_9CAUD</name>